<comment type="subcellular location">
    <subcellularLocation>
        <location evidence="2">Cell outer membrane</location>
        <topology evidence="2">Multi-pass membrane protein</topology>
    </subcellularLocation>
</comment>
<keyword evidence="2" id="KW-0998">Cell outer membrane</keyword>
<dbReference type="GO" id="GO:0015344">
    <property type="term" value="F:siderophore uptake transmembrane transporter activity"/>
    <property type="evidence" value="ECO:0007669"/>
    <property type="project" value="TreeGrafter"/>
</dbReference>
<dbReference type="InterPro" id="IPR023996">
    <property type="entry name" value="TonB-dep_OMP_SusC/RagA"/>
</dbReference>
<keyword evidence="2" id="KW-0812">Transmembrane</keyword>
<gene>
    <name evidence="5" type="ORF">DXC17_11750</name>
</gene>
<dbReference type="SUPFAM" id="SSF49464">
    <property type="entry name" value="Carboxypeptidase regulatory domain-like"/>
    <property type="match status" value="1"/>
</dbReference>
<comment type="caution">
    <text evidence="5">The sequence shown here is derived from an EMBL/GenBank/DDBJ whole genome shotgun (WGS) entry which is preliminary data.</text>
</comment>
<keyword evidence="2" id="KW-0472">Membrane</keyword>
<reference evidence="5 6" key="1">
    <citation type="submission" date="2018-08" db="EMBL/GenBank/DDBJ databases">
        <title>A genome reference for cultivated species of the human gut microbiota.</title>
        <authorList>
            <person name="Zou Y."/>
            <person name="Xue W."/>
            <person name="Luo G."/>
        </authorList>
    </citation>
    <scope>NUCLEOTIDE SEQUENCE [LARGE SCALE GENOMIC DNA]</scope>
    <source>
        <strain evidence="5 6">OM08-14</strain>
    </source>
</reference>
<dbReference type="AlphaFoldDB" id="A0A3E4W5P0"/>
<dbReference type="InterPro" id="IPR012910">
    <property type="entry name" value="Plug_dom"/>
</dbReference>
<feature type="domain" description="TonB-dependent receptor plug" evidence="4">
    <location>
        <begin position="114"/>
        <end position="223"/>
    </location>
</feature>
<dbReference type="PANTHER" id="PTHR30069">
    <property type="entry name" value="TONB-DEPENDENT OUTER MEMBRANE RECEPTOR"/>
    <property type="match status" value="1"/>
</dbReference>
<feature type="signal peptide" evidence="3">
    <location>
        <begin position="1"/>
        <end position="20"/>
    </location>
</feature>
<protein>
    <submittedName>
        <fullName evidence="5">SusC/RagA family TonB-linked outer membrane protein</fullName>
    </submittedName>
</protein>
<dbReference type="InterPro" id="IPR039426">
    <property type="entry name" value="TonB-dep_rcpt-like"/>
</dbReference>
<proteinExistence type="inferred from homology"/>
<dbReference type="InterPro" id="IPR008969">
    <property type="entry name" value="CarboxyPept-like_regulatory"/>
</dbReference>
<dbReference type="GO" id="GO:0044718">
    <property type="term" value="P:siderophore transmembrane transport"/>
    <property type="evidence" value="ECO:0007669"/>
    <property type="project" value="TreeGrafter"/>
</dbReference>
<evidence type="ECO:0000256" key="1">
    <source>
        <dbReference type="ARBA" id="ARBA00022729"/>
    </source>
</evidence>
<dbReference type="RefSeq" id="WP_117748175.1">
    <property type="nucleotide sequence ID" value="NZ_CAUAAK010000001.1"/>
</dbReference>
<feature type="chain" id="PRO_5017703148" evidence="3">
    <location>
        <begin position="21"/>
        <end position="1005"/>
    </location>
</feature>
<dbReference type="PANTHER" id="PTHR30069:SF29">
    <property type="entry name" value="HEMOGLOBIN AND HEMOGLOBIN-HAPTOGLOBIN-BINDING PROTEIN 1-RELATED"/>
    <property type="match status" value="1"/>
</dbReference>
<comment type="similarity">
    <text evidence="2">Belongs to the TonB-dependent receptor family.</text>
</comment>
<evidence type="ECO:0000256" key="3">
    <source>
        <dbReference type="SAM" id="SignalP"/>
    </source>
</evidence>
<evidence type="ECO:0000256" key="2">
    <source>
        <dbReference type="PROSITE-ProRule" id="PRU01360"/>
    </source>
</evidence>
<evidence type="ECO:0000313" key="5">
    <source>
        <dbReference type="EMBL" id="RGM37538.1"/>
    </source>
</evidence>
<dbReference type="GO" id="GO:0009279">
    <property type="term" value="C:cell outer membrane"/>
    <property type="evidence" value="ECO:0007669"/>
    <property type="project" value="UniProtKB-SubCell"/>
</dbReference>
<organism evidence="5 6">
    <name type="scientific">Phocaeicola plebeius</name>
    <dbReference type="NCBI Taxonomy" id="310297"/>
    <lineage>
        <taxon>Bacteria</taxon>
        <taxon>Pseudomonadati</taxon>
        <taxon>Bacteroidota</taxon>
        <taxon>Bacteroidia</taxon>
        <taxon>Bacteroidales</taxon>
        <taxon>Bacteroidaceae</taxon>
        <taxon>Phocaeicola</taxon>
    </lineage>
</organism>
<dbReference type="Gene3D" id="2.60.40.1120">
    <property type="entry name" value="Carboxypeptidase-like, regulatory domain"/>
    <property type="match status" value="1"/>
</dbReference>
<accession>A0A3E4W5P0</accession>
<name>A0A3E4W5P0_9BACT</name>
<evidence type="ECO:0000313" key="6">
    <source>
        <dbReference type="Proteomes" id="UP000260780"/>
    </source>
</evidence>
<dbReference type="PROSITE" id="PS52016">
    <property type="entry name" value="TONB_DEPENDENT_REC_3"/>
    <property type="match status" value="1"/>
</dbReference>
<keyword evidence="1 3" id="KW-0732">Signal</keyword>
<keyword evidence="2" id="KW-0813">Transport</keyword>
<dbReference type="InterPro" id="IPR037066">
    <property type="entry name" value="Plug_dom_sf"/>
</dbReference>
<dbReference type="EMBL" id="QSTF01000034">
    <property type="protein sequence ID" value="RGM37538.1"/>
    <property type="molecule type" value="Genomic_DNA"/>
</dbReference>
<dbReference type="SUPFAM" id="SSF56935">
    <property type="entry name" value="Porins"/>
    <property type="match status" value="1"/>
</dbReference>
<dbReference type="NCBIfam" id="TIGR04056">
    <property type="entry name" value="OMP_RagA_SusC"/>
    <property type="match status" value="1"/>
</dbReference>
<evidence type="ECO:0000259" key="4">
    <source>
        <dbReference type="Pfam" id="PF07715"/>
    </source>
</evidence>
<keyword evidence="2" id="KW-1134">Transmembrane beta strand</keyword>
<sequence length="1005" mass="112164">MKKQILALTTLACMSVHAMAQEAVDVTGFVLDKAGNPVSGAAVSVVGMPESMVATDATGKFTISVLKDDKLQILTPTDAVKTVNVELGKKMTIVMDLSTEKVNYGFNLNQTFAESTGSAATVYSNKIDNRSSYTLGNSMYGNVAGLTTMQSTGVMWEQIPSMFIRGQKTLNGNNGILIVVDGLERDNAYNVLRYLTPEEVESVTVLKDAAAVALYGYKGINGVLNIVTKRGKYKSREINFSYDHGFTYQNRLPQMADAYTYANAMNEALANDGKSARYTQNELNAFKTGKYPYYYPNIDWWDEVYRERGKSDIATLTFRGGSSKMRYFTMLNLQNGRGFINNANQNDGFSTQEKYSKANLRSNLDIDLTSTTKLQVNIMGTLNEFSRPGLGSDDLIGKLYTTPAAAFPIRTESGLWGGNATWTGWANPVALTQARGYSKGHTLGLWADMTLRQDLSSITKGLGASFRMGYDKVASYWEDHTMEYKYGSTSVTGWENGEPSSFSDYEAGKDTEMAGGSKLDWQYRSFNFMANVDWNRQFGDHKIYTTLMYTYKYDNNVNINSTLYHCNWSWYTHYGLKNRYFLDFSLVASASNLLETGHQWHLSPTVGLAWNITNEDFLKDSSWLNFLKLRASFGIINTDNIPYNGYWNATMNGSGGGYPIQDNFGNGGAWQEGTLPSLNGTTEKAYKYNVGVDATLFGGLTLMVDGFYERRQDIWVSTAGNNSSVLGTSSSYANAGIVDSKGVEVGADYTKKWGDFRLNVGGTFSFTKNIIKEQMEEPRAYDYLYSTGKPVGQIFGYQAIGYFIDQADIDNSPSQQFGEVSPGDIKYKDQNGDGVINEFDQVALGYNSSVPEIYYGFNVGAEWKGIGFSLDFQGIGHYTSWTTLTGLYRPLTNGNTISQYYYENRWTPETPNARYPRLSTETIQNNQQNSTVWLENGSFLKLRNCEVYYKFPHELISKWHLNTAKIYVRGVDLFCWDHINQIDPESLGNGIPTTRSINVGLSVGF</sequence>
<dbReference type="Proteomes" id="UP000260780">
    <property type="component" value="Unassembled WGS sequence"/>
</dbReference>
<dbReference type="Pfam" id="PF07715">
    <property type="entry name" value="Plug"/>
    <property type="match status" value="1"/>
</dbReference>
<dbReference type="Gene3D" id="2.170.130.10">
    <property type="entry name" value="TonB-dependent receptor, plug domain"/>
    <property type="match status" value="1"/>
</dbReference>